<sequence>MPPRKRKSEATAAVVDEIPKRTRRSLRGAARAESPKGVSSVEKETKATAAKSGKDLSGEKSESSTKPKGGKKTEQKANIDRDDEGDNNRSYWLMKAEPESRLVKGIDVKFSIDDLQAAEEPEAWDGVRNFVARNNMRNMKKGDYAFFYHSNCKTPGIVGMMEIVEEHSVDESAFDPAHPYFDPKSSREKPKWDVVHVEFRRKFSRMVSLNELKDHGKPGGPLENLQMLKQSRLSVSAVTAEEWRFIMDLVEKEEATS</sequence>
<evidence type="ECO:0000256" key="3">
    <source>
        <dbReference type="ARBA" id="ARBA00022553"/>
    </source>
</evidence>
<dbReference type="PANTHER" id="PTHR14087">
    <property type="entry name" value="THYMOCYTE NUCLEAR PROTEIN 1"/>
    <property type="match status" value="1"/>
</dbReference>
<keyword evidence="3" id="KW-0597">Phosphoprotein</keyword>
<proteinExistence type="predicted"/>
<dbReference type="InterPro" id="IPR052181">
    <property type="entry name" value="5hmC_binding"/>
</dbReference>
<feature type="compositionally biased region" description="Basic and acidic residues" evidence="5">
    <location>
        <begin position="41"/>
        <end position="80"/>
    </location>
</feature>
<dbReference type="CDD" id="cd21133">
    <property type="entry name" value="EVE"/>
    <property type="match status" value="1"/>
</dbReference>
<reference evidence="7 8" key="1">
    <citation type="journal article" date="2018" name="Front. Microbiol.">
        <title>Genomic and genetic insights into a cosmopolitan fungus, Paecilomyces variotii (Eurotiales).</title>
        <authorList>
            <person name="Urquhart A.S."/>
            <person name="Mondo S.J."/>
            <person name="Makela M.R."/>
            <person name="Hane J.K."/>
            <person name="Wiebenga A."/>
            <person name="He G."/>
            <person name="Mihaltcheva S."/>
            <person name="Pangilinan J."/>
            <person name="Lipzen A."/>
            <person name="Barry K."/>
            <person name="de Vries R.P."/>
            <person name="Grigoriev I.V."/>
            <person name="Idnurm A."/>
        </authorList>
    </citation>
    <scope>NUCLEOTIDE SEQUENCE [LARGE SCALE GENOMIC DNA]</scope>
    <source>
        <strain evidence="7 8">CBS 101075</strain>
    </source>
</reference>
<feature type="domain" description="EVE" evidence="6">
    <location>
        <begin position="91"/>
        <end position="248"/>
    </location>
</feature>
<dbReference type="EMBL" id="RCNU01000002">
    <property type="protein sequence ID" value="RWQ98014.1"/>
    <property type="molecule type" value="Genomic_DNA"/>
</dbReference>
<dbReference type="RefSeq" id="XP_028487659.1">
    <property type="nucleotide sequence ID" value="XM_028625616.1"/>
</dbReference>
<evidence type="ECO:0000313" key="7">
    <source>
        <dbReference type="EMBL" id="RWQ98014.1"/>
    </source>
</evidence>
<dbReference type="PANTHER" id="PTHR14087:SF7">
    <property type="entry name" value="THYMOCYTE NUCLEAR PROTEIN 1"/>
    <property type="match status" value="1"/>
</dbReference>
<dbReference type="SUPFAM" id="SSF88697">
    <property type="entry name" value="PUA domain-like"/>
    <property type="match status" value="1"/>
</dbReference>
<evidence type="ECO:0000256" key="1">
    <source>
        <dbReference type="ARBA" id="ARBA00004123"/>
    </source>
</evidence>
<accession>A0A443I1T0</accession>
<name>A0A443I1T0_BYSSP</name>
<keyword evidence="4" id="KW-0539">Nucleus</keyword>
<protein>
    <recommendedName>
        <fullName evidence="2">Thymocyte nuclear protein 1</fullName>
    </recommendedName>
</protein>
<dbReference type="VEuPathDB" id="FungiDB:C8Q69DRAFT_157208"/>
<evidence type="ECO:0000256" key="2">
    <source>
        <dbReference type="ARBA" id="ARBA00014654"/>
    </source>
</evidence>
<dbReference type="AlphaFoldDB" id="A0A443I1T0"/>
<dbReference type="STRING" id="264951.A0A443I1T0"/>
<gene>
    <name evidence="7" type="ORF">C8Q69DRAFT_157208</name>
</gene>
<comment type="subcellular location">
    <subcellularLocation>
        <location evidence="1">Nucleus</location>
    </subcellularLocation>
</comment>
<feature type="region of interest" description="Disordered" evidence="5">
    <location>
        <begin position="1"/>
        <end position="88"/>
    </location>
</feature>
<dbReference type="OrthoDB" id="41445at2759"/>
<evidence type="ECO:0000313" key="8">
    <source>
        <dbReference type="Proteomes" id="UP000283841"/>
    </source>
</evidence>
<dbReference type="InterPro" id="IPR015947">
    <property type="entry name" value="PUA-like_sf"/>
</dbReference>
<dbReference type="Proteomes" id="UP000283841">
    <property type="component" value="Unassembled WGS sequence"/>
</dbReference>
<evidence type="ECO:0000259" key="6">
    <source>
        <dbReference type="Pfam" id="PF01878"/>
    </source>
</evidence>
<dbReference type="InterPro" id="IPR002740">
    <property type="entry name" value="EVE_domain"/>
</dbReference>
<dbReference type="Gene3D" id="3.10.590.10">
    <property type="entry name" value="ph1033 like domains"/>
    <property type="match status" value="1"/>
</dbReference>
<evidence type="ECO:0000256" key="5">
    <source>
        <dbReference type="SAM" id="MobiDB-lite"/>
    </source>
</evidence>
<dbReference type="FunFam" id="3.10.590.10:FF:000003">
    <property type="entry name" value="Thymocyte nuclear protein 1"/>
    <property type="match status" value="1"/>
</dbReference>
<organism evidence="7 8">
    <name type="scientific">Byssochlamys spectabilis</name>
    <name type="common">Paecilomyces variotii</name>
    <dbReference type="NCBI Taxonomy" id="264951"/>
    <lineage>
        <taxon>Eukaryota</taxon>
        <taxon>Fungi</taxon>
        <taxon>Dikarya</taxon>
        <taxon>Ascomycota</taxon>
        <taxon>Pezizomycotina</taxon>
        <taxon>Eurotiomycetes</taxon>
        <taxon>Eurotiomycetidae</taxon>
        <taxon>Eurotiales</taxon>
        <taxon>Thermoascaceae</taxon>
        <taxon>Paecilomyces</taxon>
    </lineage>
</organism>
<comment type="caution">
    <text evidence="7">The sequence shown here is derived from an EMBL/GenBank/DDBJ whole genome shotgun (WGS) entry which is preliminary data.</text>
</comment>
<dbReference type="GO" id="GO:0005634">
    <property type="term" value="C:nucleus"/>
    <property type="evidence" value="ECO:0007669"/>
    <property type="project" value="UniProtKB-SubCell"/>
</dbReference>
<evidence type="ECO:0000256" key="4">
    <source>
        <dbReference type="ARBA" id="ARBA00023242"/>
    </source>
</evidence>
<dbReference type="InterPro" id="IPR047197">
    <property type="entry name" value="THYN1-like_EVE"/>
</dbReference>
<dbReference type="Pfam" id="PF01878">
    <property type="entry name" value="EVE"/>
    <property type="match status" value="1"/>
</dbReference>
<dbReference type="GeneID" id="39594893"/>
<keyword evidence="8" id="KW-1185">Reference proteome</keyword>